<sequence length="342" mass="38214">MATSPSPSRPPVLDVCTVFSETKRIINAHSRHFLALSVLFILPLSFSFVVFPTLQDLLIDPIPNNSQIFTALTDFVPQLELQDQPTVSAKTLFLALAYSVLTFVFSLCAIGSITYSVFHGFYGRPVKLVSAIKSIFFSFFPLLGTLIVAQIIVFAIAILFAIFLFLVITGIDFLGFETDLSSPYVLVLFVILMIVLISVLLYLQTIWNLAFVVVVLESSWGLQPLRRSGNLLKGMRRVAFSMMLFFVSFAAISLLASFSTVRVVGVSDGWKSWQFVVEIVVTSSFLTLVMLYNFAANTVLYMYCKAIQGELAFEIVEEFAREYVCLPFDDEKVPHVVSVVYT</sequence>
<feature type="transmembrane region" description="Helical" evidence="1">
    <location>
        <begin position="273"/>
        <end position="295"/>
    </location>
</feature>
<dbReference type="AlphaFoldDB" id="A0A978UMG6"/>
<feature type="transmembrane region" description="Helical" evidence="1">
    <location>
        <begin position="139"/>
        <end position="171"/>
    </location>
</feature>
<proteinExistence type="predicted"/>
<dbReference type="PANTHER" id="PTHR33133">
    <property type="entry name" value="OS08G0107100 PROTEIN-RELATED"/>
    <property type="match status" value="1"/>
</dbReference>
<dbReference type="Proteomes" id="UP000813462">
    <property type="component" value="Unassembled WGS sequence"/>
</dbReference>
<gene>
    <name evidence="2" type="ORF">FEM48_Zijuj10G0088400</name>
    <name evidence="3" type="ORF">FEM48_Zijuj10G0089900</name>
</gene>
<evidence type="ECO:0000256" key="1">
    <source>
        <dbReference type="SAM" id="Phobius"/>
    </source>
</evidence>
<evidence type="ECO:0000313" key="3">
    <source>
        <dbReference type="EMBL" id="KAH7516018.1"/>
    </source>
</evidence>
<dbReference type="OrthoDB" id="1934322at2759"/>
<dbReference type="PANTHER" id="PTHR33133:SF7">
    <property type="entry name" value="F26K24.10 PROTEIN-RELATED"/>
    <property type="match status" value="1"/>
</dbReference>
<evidence type="ECO:0000313" key="2">
    <source>
        <dbReference type="EMBL" id="KAH7516003.1"/>
    </source>
</evidence>
<keyword evidence="1" id="KW-0812">Transmembrane</keyword>
<name>A0A978UMG6_ZIZJJ</name>
<dbReference type="EMBL" id="JAEACU010000010">
    <property type="protein sequence ID" value="KAH7516018.1"/>
    <property type="molecule type" value="Genomic_DNA"/>
</dbReference>
<comment type="caution">
    <text evidence="3">The sequence shown here is derived from an EMBL/GenBank/DDBJ whole genome shotgun (WGS) entry which is preliminary data.</text>
</comment>
<accession>A0A978UMG6</accession>
<keyword evidence="1" id="KW-1133">Transmembrane helix</keyword>
<feature type="transmembrane region" description="Helical" evidence="1">
    <location>
        <begin position="33"/>
        <end position="54"/>
    </location>
</feature>
<dbReference type="EMBL" id="JAEACU010000010">
    <property type="protein sequence ID" value="KAH7516003.1"/>
    <property type="molecule type" value="Genomic_DNA"/>
</dbReference>
<keyword evidence="1" id="KW-0472">Membrane</keyword>
<reference evidence="3" key="1">
    <citation type="journal article" date="2021" name="Front. Plant Sci.">
        <title>Chromosome-Scale Genome Assembly for Chinese Sour Jujube and Insights Into Its Genome Evolution and Domestication Signature.</title>
        <authorList>
            <person name="Shen L.-Y."/>
            <person name="Luo H."/>
            <person name="Wang X.-L."/>
            <person name="Wang X.-M."/>
            <person name="Qiu X.-J."/>
            <person name="Liu H."/>
            <person name="Zhou S.-S."/>
            <person name="Jia K.-H."/>
            <person name="Nie S."/>
            <person name="Bao Y.-T."/>
            <person name="Zhang R.-G."/>
            <person name="Yun Q.-Z."/>
            <person name="Chai Y.-H."/>
            <person name="Lu J.-Y."/>
            <person name="Li Y."/>
            <person name="Zhao S.-W."/>
            <person name="Mao J.-F."/>
            <person name="Jia S.-G."/>
            <person name="Mao Y.-M."/>
        </authorList>
    </citation>
    <scope>NUCLEOTIDE SEQUENCE</scope>
    <source>
        <strain evidence="3">AT0</strain>
        <tissue evidence="3">Leaf</tissue>
    </source>
</reference>
<feature type="transmembrane region" description="Helical" evidence="1">
    <location>
        <begin position="237"/>
        <end position="261"/>
    </location>
</feature>
<feature type="transmembrane region" description="Helical" evidence="1">
    <location>
        <begin position="183"/>
        <end position="216"/>
    </location>
</feature>
<evidence type="ECO:0000313" key="4">
    <source>
        <dbReference type="Proteomes" id="UP000813462"/>
    </source>
</evidence>
<feature type="transmembrane region" description="Helical" evidence="1">
    <location>
        <begin position="92"/>
        <end position="118"/>
    </location>
</feature>
<organism evidence="3 4">
    <name type="scientific">Ziziphus jujuba var. spinosa</name>
    <dbReference type="NCBI Taxonomy" id="714518"/>
    <lineage>
        <taxon>Eukaryota</taxon>
        <taxon>Viridiplantae</taxon>
        <taxon>Streptophyta</taxon>
        <taxon>Embryophyta</taxon>
        <taxon>Tracheophyta</taxon>
        <taxon>Spermatophyta</taxon>
        <taxon>Magnoliopsida</taxon>
        <taxon>eudicotyledons</taxon>
        <taxon>Gunneridae</taxon>
        <taxon>Pentapetalae</taxon>
        <taxon>rosids</taxon>
        <taxon>fabids</taxon>
        <taxon>Rosales</taxon>
        <taxon>Rhamnaceae</taxon>
        <taxon>Paliureae</taxon>
        <taxon>Ziziphus</taxon>
    </lineage>
</organism>
<protein>
    <submittedName>
        <fullName evidence="3">Uncharacterized protein</fullName>
    </submittedName>
</protein>